<evidence type="ECO:0000313" key="2">
    <source>
        <dbReference type="EMBL" id="GEU42044.1"/>
    </source>
</evidence>
<reference evidence="2" key="1">
    <citation type="journal article" date="2019" name="Sci. Rep.">
        <title>Draft genome of Tanacetum cinerariifolium, the natural source of mosquito coil.</title>
        <authorList>
            <person name="Yamashiro T."/>
            <person name="Shiraishi A."/>
            <person name="Satake H."/>
            <person name="Nakayama K."/>
        </authorList>
    </citation>
    <scope>NUCLEOTIDE SEQUENCE</scope>
</reference>
<accession>A0A6L2K2F4</accession>
<feature type="compositionally biased region" description="Low complexity" evidence="1">
    <location>
        <begin position="1"/>
        <end position="18"/>
    </location>
</feature>
<evidence type="ECO:0000256" key="1">
    <source>
        <dbReference type="SAM" id="MobiDB-lite"/>
    </source>
</evidence>
<dbReference type="EMBL" id="BKCJ010001517">
    <property type="protein sequence ID" value="GEU42044.1"/>
    <property type="molecule type" value="Genomic_DNA"/>
</dbReference>
<comment type="caution">
    <text evidence="2">The sequence shown here is derived from an EMBL/GenBank/DDBJ whole genome shotgun (WGS) entry which is preliminary data.</text>
</comment>
<sequence>MVVVQNVQGGQNRGSRNNARGKENGVVLDEEQLIFLASGQDNVVNEDVDDPPTMFMANLSSADPDYDEASPSYDSNILSEVPNHDNYHNAICEHHEVYEMHDDIQPNYVVDSHADYISDSIMISYAQYVKDNTEPVVQNNASSVSNDASMLIINEMPELTPQCDSVKEHTKVVEASLTAELAIYKEQVTLYERRTKFKLTVGIGYKNPLCLTRVKQVQPALYSGYEIIKSQLVPTIIYNSEDTLEIVEITRKKMNDKMKALLWTQNKINIRPPDYSTENFLATFTPQTQLTSKQIFWSKAVHNMKAEALEEQAKAAKPVKALTVYSPNTLAKLVPGVLPTKTQVKINIFALIQLFLEFEKTCKKRITPTGLTEGERGFEQTKECYLTEVIPFLKTLEGHFEDFVKPKVLVPGMYAIDVEPIPPRCRNNREVYLEYIKHLKESVATIYEIVEEAKVERHLDRVNQVRKPKQVNQVWKATGKVLTNVGYQWKPTGRIFTLGVQCPLTRTFSIRNDHFGAIKGYEDYVIGESVISRVYYMEGLGHNLFSIRKFCDSDLKVAFRKHSCHVRDTDGVELIKGSRL</sequence>
<dbReference type="AlphaFoldDB" id="A0A6L2K2F4"/>
<gene>
    <name evidence="2" type="ORF">Tci_014022</name>
</gene>
<protein>
    <submittedName>
        <fullName evidence="2">Integrase, catalytic region, zinc finger, CCHC-type, peptidase aspartic, catalytic</fullName>
    </submittedName>
</protein>
<organism evidence="2">
    <name type="scientific">Tanacetum cinerariifolium</name>
    <name type="common">Dalmatian daisy</name>
    <name type="synonym">Chrysanthemum cinerariifolium</name>
    <dbReference type="NCBI Taxonomy" id="118510"/>
    <lineage>
        <taxon>Eukaryota</taxon>
        <taxon>Viridiplantae</taxon>
        <taxon>Streptophyta</taxon>
        <taxon>Embryophyta</taxon>
        <taxon>Tracheophyta</taxon>
        <taxon>Spermatophyta</taxon>
        <taxon>Magnoliopsida</taxon>
        <taxon>eudicotyledons</taxon>
        <taxon>Gunneridae</taxon>
        <taxon>Pentapetalae</taxon>
        <taxon>asterids</taxon>
        <taxon>campanulids</taxon>
        <taxon>Asterales</taxon>
        <taxon>Asteraceae</taxon>
        <taxon>Asteroideae</taxon>
        <taxon>Anthemideae</taxon>
        <taxon>Anthemidinae</taxon>
        <taxon>Tanacetum</taxon>
    </lineage>
</organism>
<proteinExistence type="predicted"/>
<name>A0A6L2K2F4_TANCI</name>
<feature type="region of interest" description="Disordered" evidence="1">
    <location>
        <begin position="1"/>
        <end position="22"/>
    </location>
</feature>